<dbReference type="Pfam" id="PF07894">
    <property type="entry name" value="SACK1"/>
    <property type="match status" value="1"/>
</dbReference>
<dbReference type="OrthoDB" id="6103632at2759"/>
<feature type="domain" description="Scaffolding anchor of CK1" evidence="3">
    <location>
        <begin position="15"/>
        <end position="301"/>
    </location>
</feature>
<feature type="region of interest" description="Disordered" evidence="2">
    <location>
        <begin position="75"/>
        <end position="102"/>
    </location>
</feature>
<dbReference type="GO" id="GO:0007165">
    <property type="term" value="P:signal transduction"/>
    <property type="evidence" value="ECO:0007669"/>
    <property type="project" value="TreeGrafter"/>
</dbReference>
<feature type="non-terminal residue" evidence="4">
    <location>
        <position position="312"/>
    </location>
</feature>
<evidence type="ECO:0000259" key="3">
    <source>
        <dbReference type="Pfam" id="PF07894"/>
    </source>
</evidence>
<evidence type="ECO:0000256" key="1">
    <source>
        <dbReference type="ARBA" id="ARBA00006937"/>
    </source>
</evidence>
<evidence type="ECO:0000256" key="2">
    <source>
        <dbReference type="SAM" id="MobiDB-lite"/>
    </source>
</evidence>
<reference evidence="4" key="2">
    <citation type="submission" date="2004-02" db="EMBL/GenBank/DDBJ databases">
        <authorList>
            <consortium name="Genoscope"/>
            <consortium name="Whitehead Institute Centre for Genome Research"/>
        </authorList>
    </citation>
    <scope>NUCLEOTIDE SEQUENCE</scope>
</reference>
<evidence type="ECO:0000313" key="4">
    <source>
        <dbReference type="EMBL" id="CAG02213.1"/>
    </source>
</evidence>
<dbReference type="EMBL" id="CAAE01014679">
    <property type="protein sequence ID" value="CAG02213.1"/>
    <property type="molecule type" value="Genomic_DNA"/>
</dbReference>
<dbReference type="PANTHER" id="PTHR16181">
    <property type="entry name" value="PROTEIN FAM83A-RELATED"/>
    <property type="match status" value="1"/>
</dbReference>
<comment type="caution">
    <text evidence="4">The sequence shown here is derived from an EMBL/GenBank/DDBJ whole genome shotgun (WGS) entry which is preliminary data.</text>
</comment>
<dbReference type="AlphaFoldDB" id="Q4SAW9"/>
<dbReference type="KEGG" id="tng:GSTEN00021226G001"/>
<organism evidence="4">
    <name type="scientific">Tetraodon nigroviridis</name>
    <name type="common">Spotted green pufferfish</name>
    <name type="synonym">Chelonodon nigroviridis</name>
    <dbReference type="NCBI Taxonomy" id="99883"/>
    <lineage>
        <taxon>Eukaryota</taxon>
        <taxon>Metazoa</taxon>
        <taxon>Chordata</taxon>
        <taxon>Craniata</taxon>
        <taxon>Vertebrata</taxon>
        <taxon>Euteleostomi</taxon>
        <taxon>Actinopterygii</taxon>
        <taxon>Neopterygii</taxon>
        <taxon>Teleostei</taxon>
        <taxon>Neoteleostei</taxon>
        <taxon>Acanthomorphata</taxon>
        <taxon>Eupercaria</taxon>
        <taxon>Tetraodontiformes</taxon>
        <taxon>Tetradontoidea</taxon>
        <taxon>Tetraodontidae</taxon>
        <taxon>Tetraodon</taxon>
    </lineage>
</organism>
<gene>
    <name evidence="4" type="ORF">GSTENG00021226001</name>
</gene>
<proteinExistence type="inferred from homology"/>
<name>Q4SAW9_TETNG</name>
<sequence>MAESQLRCLDDEHVNEKVPEARPEFYYSEEQRAALEQLLRGGDGAFRAQLKQDSARDFLSARELRVLRETFRRYRSDGDPEAGEPEQPGGPASADSGVHSTYWPQMSDTEVPALDIGWTGRGVYRGVTRVAVYTHPPKESSPHIRQVVRRLIQEAQKVVAIVMDLMTDLQIIQDLLDASSRRRVAVYAVLEASGVPHFLDMCCRLQVNATHLRMVCAEAGVCLQNLRVRTVGGTGLALSFGKLPGSLCSKYMLVDGEKVAFGSYSFTWSSTRLDRNTVTVMSGQTVDFFDTDFRELYAVSEHVDLYREFNIT</sequence>
<dbReference type="SUPFAM" id="SSF56024">
    <property type="entry name" value="Phospholipase D/nuclease"/>
    <property type="match status" value="1"/>
</dbReference>
<protein>
    <submittedName>
        <fullName evidence="4">(spotted green pufferfish) hypothetical protein</fullName>
    </submittedName>
</protein>
<accession>Q4SAW9</accession>
<reference evidence="4" key="1">
    <citation type="journal article" date="2004" name="Nature">
        <title>Genome duplication in the teleost fish Tetraodon nigroviridis reveals the early vertebrate proto-karyotype.</title>
        <authorList>
            <person name="Jaillon O."/>
            <person name="Aury J.-M."/>
            <person name="Brunet F."/>
            <person name="Petit J.-L."/>
            <person name="Stange-Thomann N."/>
            <person name="Mauceli E."/>
            <person name="Bouneau L."/>
            <person name="Fischer C."/>
            <person name="Ozouf-Costaz C."/>
            <person name="Bernot A."/>
            <person name="Nicaud S."/>
            <person name="Jaffe D."/>
            <person name="Fisher S."/>
            <person name="Lutfalla G."/>
            <person name="Dossat C."/>
            <person name="Segurens B."/>
            <person name="Dasilva C."/>
            <person name="Salanoubat M."/>
            <person name="Levy M."/>
            <person name="Boudet N."/>
            <person name="Castellano S."/>
            <person name="Anthouard V."/>
            <person name="Jubin C."/>
            <person name="Castelli V."/>
            <person name="Katinka M."/>
            <person name="Vacherie B."/>
            <person name="Biemont C."/>
            <person name="Skalli Z."/>
            <person name="Cattolico L."/>
            <person name="Poulain J."/>
            <person name="De Berardinis V."/>
            <person name="Cruaud C."/>
            <person name="Duprat S."/>
            <person name="Brottier P."/>
            <person name="Coutanceau J.-P."/>
            <person name="Gouzy J."/>
            <person name="Parra G."/>
            <person name="Lardier G."/>
            <person name="Chapple C."/>
            <person name="McKernan K.J."/>
            <person name="McEwan P."/>
            <person name="Bosak S."/>
            <person name="Kellis M."/>
            <person name="Volff J.-N."/>
            <person name="Guigo R."/>
            <person name="Zody M.C."/>
            <person name="Mesirov J."/>
            <person name="Lindblad-Toh K."/>
            <person name="Birren B."/>
            <person name="Nusbaum C."/>
            <person name="Kahn D."/>
            <person name="Robinson-Rechavi M."/>
            <person name="Laudet V."/>
            <person name="Schachter V."/>
            <person name="Quetier F."/>
            <person name="Saurin W."/>
            <person name="Scarpelli C."/>
            <person name="Wincker P."/>
            <person name="Lander E.S."/>
            <person name="Weissenbach J."/>
            <person name="Roest Crollius H."/>
        </authorList>
    </citation>
    <scope>NUCLEOTIDE SEQUENCE [LARGE SCALE GENOMIC DNA]</scope>
</reference>
<dbReference type="PANTHER" id="PTHR16181:SF14">
    <property type="entry name" value="FAMILY WITH SEQUENCE SIMILARITY 83 MEMBER FA"/>
    <property type="match status" value="1"/>
</dbReference>
<dbReference type="InterPro" id="IPR012461">
    <property type="entry name" value="SACK1"/>
</dbReference>
<dbReference type="Gene3D" id="3.30.870.10">
    <property type="entry name" value="Endonuclease Chain A"/>
    <property type="match status" value="1"/>
</dbReference>
<dbReference type="InterPro" id="IPR050944">
    <property type="entry name" value="FAM83"/>
</dbReference>
<dbReference type="GO" id="GO:0019901">
    <property type="term" value="F:protein kinase binding"/>
    <property type="evidence" value="ECO:0007669"/>
    <property type="project" value="TreeGrafter"/>
</dbReference>
<comment type="similarity">
    <text evidence="1">Belongs to the FAM83 family.</text>
</comment>